<keyword evidence="4" id="KW-1185">Reference proteome</keyword>
<dbReference type="PANTHER" id="PTHR47331">
    <property type="entry name" value="PHD-TYPE DOMAIN-CONTAINING PROTEIN"/>
    <property type="match status" value="1"/>
</dbReference>
<reference evidence="3" key="1">
    <citation type="journal article" date="2023" name="G3 (Bethesda)">
        <title>Whole genome assembly and annotation of the endangered Caribbean coral Acropora cervicornis.</title>
        <authorList>
            <person name="Selwyn J.D."/>
            <person name="Vollmer S.V."/>
        </authorList>
    </citation>
    <scope>NUCLEOTIDE SEQUENCE</scope>
    <source>
        <strain evidence="3">K2</strain>
    </source>
</reference>
<proteinExistence type="predicted"/>
<feature type="region of interest" description="Disordered" evidence="1">
    <location>
        <begin position="46"/>
        <end position="69"/>
    </location>
</feature>
<accession>A0AAD9PUM2</accession>
<name>A0AAD9PUM2_ACRCE</name>
<sequence>MIGKPRRILEAILADVPSKYVTHEVLTTLMAKVSFIVNARPLEPVSNDPDAPEVLTPATLSEPRRKWQNASRNLQEGDLVLLRCKDAPRNDWALARITKAQADQDGKVRKVELVTAKEGCMRHYQRLVTEAILLKAED</sequence>
<dbReference type="InterPro" id="IPR040676">
    <property type="entry name" value="DUF5641"/>
</dbReference>
<comment type="caution">
    <text evidence="3">The sequence shown here is derived from an EMBL/GenBank/DDBJ whole genome shotgun (WGS) entry which is preliminary data.</text>
</comment>
<evidence type="ECO:0000259" key="2">
    <source>
        <dbReference type="Pfam" id="PF18701"/>
    </source>
</evidence>
<organism evidence="3 4">
    <name type="scientific">Acropora cervicornis</name>
    <name type="common">Staghorn coral</name>
    <dbReference type="NCBI Taxonomy" id="6130"/>
    <lineage>
        <taxon>Eukaryota</taxon>
        <taxon>Metazoa</taxon>
        <taxon>Cnidaria</taxon>
        <taxon>Anthozoa</taxon>
        <taxon>Hexacorallia</taxon>
        <taxon>Scleractinia</taxon>
        <taxon>Astrocoeniina</taxon>
        <taxon>Acroporidae</taxon>
        <taxon>Acropora</taxon>
    </lineage>
</organism>
<dbReference type="PANTHER" id="PTHR47331:SF2">
    <property type="match status" value="1"/>
</dbReference>
<dbReference type="EMBL" id="JARQWQ010000126">
    <property type="protein sequence ID" value="KAK2549401.1"/>
    <property type="molecule type" value="Genomic_DNA"/>
</dbReference>
<gene>
    <name evidence="3" type="ORF">P5673_030072</name>
</gene>
<evidence type="ECO:0000313" key="3">
    <source>
        <dbReference type="EMBL" id="KAK2549401.1"/>
    </source>
</evidence>
<feature type="domain" description="DUF5641" evidence="2">
    <location>
        <begin position="63"/>
        <end position="128"/>
    </location>
</feature>
<dbReference type="Proteomes" id="UP001249851">
    <property type="component" value="Unassembled WGS sequence"/>
</dbReference>
<evidence type="ECO:0000313" key="4">
    <source>
        <dbReference type="Proteomes" id="UP001249851"/>
    </source>
</evidence>
<protein>
    <recommendedName>
        <fullName evidence="2">DUF5641 domain-containing protein</fullName>
    </recommendedName>
</protein>
<evidence type="ECO:0000256" key="1">
    <source>
        <dbReference type="SAM" id="MobiDB-lite"/>
    </source>
</evidence>
<dbReference type="AlphaFoldDB" id="A0AAD9PUM2"/>
<dbReference type="Pfam" id="PF18701">
    <property type="entry name" value="DUF5641"/>
    <property type="match status" value="1"/>
</dbReference>
<reference evidence="3" key="2">
    <citation type="journal article" date="2023" name="Science">
        <title>Genomic signatures of disease resistance in endangered staghorn corals.</title>
        <authorList>
            <person name="Vollmer S.V."/>
            <person name="Selwyn J.D."/>
            <person name="Despard B.A."/>
            <person name="Roesel C.L."/>
        </authorList>
    </citation>
    <scope>NUCLEOTIDE SEQUENCE</scope>
    <source>
        <strain evidence="3">K2</strain>
    </source>
</reference>